<dbReference type="Pfam" id="PF08574">
    <property type="entry name" value="Iwr1"/>
    <property type="match status" value="1"/>
</dbReference>
<protein>
    <recommendedName>
        <fullName evidence="3">Transcription factor Iwr1 domain-containing protein</fullName>
    </recommendedName>
</protein>
<name>A0AAE2D2L3_SCHME</name>
<reference evidence="4" key="2">
    <citation type="journal article" date="2023" name="Infect Dis Poverty">
        <title>Chromosome-scale genome of the human blood fluke Schistosoma mekongi and its implications for public health.</title>
        <authorList>
            <person name="Zhou M."/>
            <person name="Xu L."/>
            <person name="Xu D."/>
            <person name="Chen W."/>
            <person name="Khan J."/>
            <person name="Hu Y."/>
            <person name="Huang H."/>
            <person name="Wei H."/>
            <person name="Zhang Y."/>
            <person name="Chusongsang P."/>
            <person name="Tanasarnprasert K."/>
            <person name="Hu X."/>
            <person name="Limpanont Y."/>
            <person name="Lv Z."/>
        </authorList>
    </citation>
    <scope>NUCLEOTIDE SEQUENCE</scope>
    <source>
        <strain evidence="4">LV_2022a</strain>
    </source>
</reference>
<feature type="region of interest" description="Disordered" evidence="2">
    <location>
        <begin position="205"/>
        <end position="250"/>
    </location>
</feature>
<comment type="caution">
    <text evidence="4">The sequence shown here is derived from an EMBL/GenBank/DDBJ whole genome shotgun (WGS) entry which is preliminary data.</text>
</comment>
<evidence type="ECO:0000313" key="5">
    <source>
        <dbReference type="Proteomes" id="UP001292079"/>
    </source>
</evidence>
<evidence type="ECO:0000259" key="3">
    <source>
        <dbReference type="Pfam" id="PF08574"/>
    </source>
</evidence>
<reference evidence="4" key="1">
    <citation type="submission" date="2022-04" db="EMBL/GenBank/DDBJ databases">
        <authorList>
            <person name="Xu L."/>
            <person name="Lv Z."/>
        </authorList>
    </citation>
    <scope>NUCLEOTIDE SEQUENCE</scope>
    <source>
        <strain evidence="4">LV_2022a</strain>
    </source>
</reference>
<feature type="compositionally biased region" description="Acidic residues" evidence="2">
    <location>
        <begin position="210"/>
        <end position="220"/>
    </location>
</feature>
<dbReference type="Proteomes" id="UP001292079">
    <property type="component" value="Unassembled WGS sequence"/>
</dbReference>
<proteinExistence type="inferred from homology"/>
<sequence>MAIYLRIKRSNTDYPSKICETQNLIKRPKADLLPVQFKYIGSQTNSDSSLTDKIDEVYTSDKLCKIICNTSDAIVMDENHSVKCHVKVNNLKRSALKAGIFDEFNNLHIDSSKMVIGPRPSKVFKIIELTPESTMTISSSKLLINDSEVINQSNYVYDIYKMISSQSNCLLPEETIWCSTLEDSVNNDVLIKNANNYIDDEYNWSSNDDYTVDDDDDDSNSESNWRNDYPDEIESSSSDDSSSCRDSDFY</sequence>
<gene>
    <name evidence="4" type="ORF">MN116_008030</name>
</gene>
<comment type="similarity">
    <text evidence="1">Belongs to the IWR1/SLC7A6OS family.</text>
</comment>
<organism evidence="4 5">
    <name type="scientific">Schistosoma mekongi</name>
    <name type="common">Parasitic worm</name>
    <dbReference type="NCBI Taxonomy" id="38744"/>
    <lineage>
        <taxon>Eukaryota</taxon>
        <taxon>Metazoa</taxon>
        <taxon>Spiralia</taxon>
        <taxon>Lophotrochozoa</taxon>
        <taxon>Platyhelminthes</taxon>
        <taxon>Trematoda</taxon>
        <taxon>Digenea</taxon>
        <taxon>Strigeidida</taxon>
        <taxon>Schistosomatoidea</taxon>
        <taxon>Schistosomatidae</taxon>
        <taxon>Schistosoma</taxon>
    </lineage>
</organism>
<keyword evidence="5" id="KW-1185">Reference proteome</keyword>
<feature type="domain" description="Transcription factor Iwr1" evidence="3">
    <location>
        <begin position="154"/>
        <end position="232"/>
    </location>
</feature>
<dbReference type="AlphaFoldDB" id="A0AAE2D2L3"/>
<evidence type="ECO:0000256" key="1">
    <source>
        <dbReference type="ARBA" id="ARBA00010218"/>
    </source>
</evidence>
<evidence type="ECO:0000256" key="2">
    <source>
        <dbReference type="SAM" id="MobiDB-lite"/>
    </source>
</evidence>
<evidence type="ECO:0000313" key="4">
    <source>
        <dbReference type="EMBL" id="KAK4468867.1"/>
    </source>
</evidence>
<dbReference type="InterPro" id="IPR013883">
    <property type="entry name" value="TF_Iwr1_dom"/>
</dbReference>
<accession>A0AAE2D2L3</accession>
<dbReference type="EMBL" id="JALJAT010000006">
    <property type="protein sequence ID" value="KAK4468867.1"/>
    <property type="molecule type" value="Genomic_DNA"/>
</dbReference>